<dbReference type="Proteomes" id="UP001515500">
    <property type="component" value="Chromosome 9"/>
</dbReference>
<name>A0AB40BWX3_DIOCR</name>
<feature type="compositionally biased region" description="Basic residues" evidence="1">
    <location>
        <begin position="64"/>
        <end position="76"/>
    </location>
</feature>
<protein>
    <submittedName>
        <fullName evidence="3">Uncharacterized protein LOC120268734</fullName>
    </submittedName>
</protein>
<keyword evidence="2" id="KW-1185">Reference proteome</keyword>
<sequence length="107" mass="12034">MSKRYNEFETIAKLEEVNTSLQAQGITRVLWGTEDSSSPFEPDDDMPLVHYQKDINLEALARRASTKNKSRSKKGRSTSTNLLETGSWRPSLLRDFRGESSLSGLAV</sequence>
<evidence type="ECO:0000313" key="2">
    <source>
        <dbReference type="Proteomes" id="UP001515500"/>
    </source>
</evidence>
<reference evidence="3" key="1">
    <citation type="submission" date="2025-08" db="UniProtKB">
        <authorList>
            <consortium name="RefSeq"/>
        </authorList>
    </citation>
    <scope>IDENTIFICATION</scope>
</reference>
<feature type="region of interest" description="Disordered" evidence="1">
    <location>
        <begin position="62"/>
        <end position="84"/>
    </location>
</feature>
<accession>A0AB40BWX3</accession>
<dbReference type="GeneID" id="120268734"/>
<proteinExistence type="predicted"/>
<gene>
    <name evidence="3" type="primary">LOC120268734</name>
</gene>
<dbReference type="RefSeq" id="XP_039131955.1">
    <property type="nucleotide sequence ID" value="XM_039276021.1"/>
</dbReference>
<evidence type="ECO:0000256" key="1">
    <source>
        <dbReference type="SAM" id="MobiDB-lite"/>
    </source>
</evidence>
<organism evidence="2 3">
    <name type="scientific">Dioscorea cayennensis subsp. rotundata</name>
    <name type="common">White Guinea yam</name>
    <name type="synonym">Dioscorea rotundata</name>
    <dbReference type="NCBI Taxonomy" id="55577"/>
    <lineage>
        <taxon>Eukaryota</taxon>
        <taxon>Viridiplantae</taxon>
        <taxon>Streptophyta</taxon>
        <taxon>Embryophyta</taxon>
        <taxon>Tracheophyta</taxon>
        <taxon>Spermatophyta</taxon>
        <taxon>Magnoliopsida</taxon>
        <taxon>Liliopsida</taxon>
        <taxon>Dioscoreales</taxon>
        <taxon>Dioscoreaceae</taxon>
        <taxon>Dioscorea</taxon>
    </lineage>
</organism>
<dbReference type="AlphaFoldDB" id="A0AB40BWX3"/>
<evidence type="ECO:0000313" key="3">
    <source>
        <dbReference type="RefSeq" id="XP_039131955.1"/>
    </source>
</evidence>